<dbReference type="Proteomes" id="UP000321513">
    <property type="component" value="Unassembled WGS sequence"/>
</dbReference>
<feature type="domain" description="PBP" evidence="2">
    <location>
        <begin position="41"/>
        <end position="289"/>
    </location>
</feature>
<keyword evidence="4" id="KW-1185">Reference proteome</keyword>
<organism evidence="3 4">
    <name type="scientific">Segetibacter aerophilus</name>
    <dbReference type="NCBI Taxonomy" id="670293"/>
    <lineage>
        <taxon>Bacteria</taxon>
        <taxon>Pseudomonadati</taxon>
        <taxon>Bacteroidota</taxon>
        <taxon>Chitinophagia</taxon>
        <taxon>Chitinophagales</taxon>
        <taxon>Chitinophagaceae</taxon>
        <taxon>Segetibacter</taxon>
    </lineage>
</organism>
<dbReference type="InterPro" id="IPR024370">
    <property type="entry name" value="PBP_domain"/>
</dbReference>
<dbReference type="SUPFAM" id="SSF53850">
    <property type="entry name" value="Periplasmic binding protein-like II"/>
    <property type="match status" value="1"/>
</dbReference>
<name>A0A512B6S4_9BACT</name>
<keyword evidence="1" id="KW-0732">Signal</keyword>
<dbReference type="Pfam" id="PF12849">
    <property type="entry name" value="PBP_like_2"/>
    <property type="match status" value="1"/>
</dbReference>
<evidence type="ECO:0000259" key="2">
    <source>
        <dbReference type="Pfam" id="PF12849"/>
    </source>
</evidence>
<reference evidence="3 4" key="1">
    <citation type="submission" date="2019-07" db="EMBL/GenBank/DDBJ databases">
        <title>Whole genome shotgun sequence of Segetibacter aerophilus NBRC 106135.</title>
        <authorList>
            <person name="Hosoyama A."/>
            <person name="Uohara A."/>
            <person name="Ohji S."/>
            <person name="Ichikawa N."/>
        </authorList>
    </citation>
    <scope>NUCLEOTIDE SEQUENCE [LARGE SCALE GENOMIC DNA]</scope>
    <source>
        <strain evidence="3 4">NBRC 106135</strain>
    </source>
</reference>
<dbReference type="PANTHER" id="PTHR30570:SF1">
    <property type="entry name" value="PHOSPHATE-BINDING PROTEIN PSTS"/>
    <property type="match status" value="1"/>
</dbReference>
<dbReference type="PANTHER" id="PTHR30570">
    <property type="entry name" value="PERIPLASMIC PHOSPHATE BINDING COMPONENT OF PHOSPHATE ABC TRANSPORTER"/>
    <property type="match status" value="1"/>
</dbReference>
<dbReference type="OrthoDB" id="1450880at2"/>
<dbReference type="EMBL" id="BJYT01000001">
    <property type="protein sequence ID" value="GEO07660.1"/>
    <property type="molecule type" value="Genomic_DNA"/>
</dbReference>
<gene>
    <name evidence="3" type="ORF">SAE01_01560</name>
</gene>
<evidence type="ECO:0000256" key="1">
    <source>
        <dbReference type="ARBA" id="ARBA00022729"/>
    </source>
</evidence>
<protein>
    <submittedName>
        <fullName evidence="3">Phosphate ABC transporter substrate-binding protein</fullName>
    </submittedName>
</protein>
<proteinExistence type="predicted"/>
<dbReference type="Gene3D" id="3.40.190.10">
    <property type="entry name" value="Periplasmic binding protein-like II"/>
    <property type="match status" value="2"/>
</dbReference>
<accession>A0A512B6S4</accession>
<dbReference type="AlphaFoldDB" id="A0A512B6S4"/>
<dbReference type="InterPro" id="IPR050811">
    <property type="entry name" value="Phosphate_ABC_transporter"/>
</dbReference>
<comment type="caution">
    <text evidence="3">The sequence shown here is derived from an EMBL/GenBank/DDBJ whole genome shotgun (WGS) entry which is preliminary data.</text>
</comment>
<evidence type="ECO:0000313" key="3">
    <source>
        <dbReference type="EMBL" id="GEO07660.1"/>
    </source>
</evidence>
<evidence type="ECO:0000313" key="4">
    <source>
        <dbReference type="Proteomes" id="UP000321513"/>
    </source>
</evidence>
<sequence length="315" mass="35273">MVVGEFIAVLRKTIINMKQWKFLLVILLLAACNNQSENNKPQQNKTSNTLYISVDESFQPIIEEELKVFKSAYPDTKVVAEYKPEAECLRDLEKDSTKIVIISRELNREETKFFDGKVGFKPEFGQLAKDAVTVIVNSENPDSSFTVNELKQLLAGKGNGKLQVAIDGNTATSTVRYLKDSLLAGAAFGKNITGAKNSEDLINYISSTPSAIGFVGISWITNPQSKQQEDAIGKLKMALIECKNCEEGTFARPSQQTITFNQYPLVRGLYYVLKENYAGLGSRFVEFLSTERGQLIFRRALLVPTKMNFGRRRII</sequence>